<feature type="region of interest" description="Disordered" evidence="1">
    <location>
        <begin position="676"/>
        <end position="696"/>
    </location>
</feature>
<evidence type="ECO:0000256" key="1">
    <source>
        <dbReference type="SAM" id="MobiDB-lite"/>
    </source>
</evidence>
<feature type="compositionally biased region" description="Polar residues" evidence="1">
    <location>
        <begin position="687"/>
        <end position="696"/>
    </location>
</feature>
<evidence type="ECO:0008006" key="4">
    <source>
        <dbReference type="Google" id="ProtNLM"/>
    </source>
</evidence>
<feature type="region of interest" description="Disordered" evidence="1">
    <location>
        <begin position="247"/>
        <end position="283"/>
    </location>
</feature>
<comment type="caution">
    <text evidence="2">The sequence shown here is derived from an EMBL/GenBank/DDBJ whole genome shotgun (WGS) entry which is preliminary data.</text>
</comment>
<protein>
    <recommendedName>
        <fullName evidence="4">Type I secretion target repeat protein</fullName>
    </recommendedName>
</protein>
<evidence type="ECO:0000313" key="2">
    <source>
        <dbReference type="EMBL" id="EDQ03349.1"/>
    </source>
</evidence>
<dbReference type="Proteomes" id="UP000003257">
    <property type="component" value="Unassembled WGS sequence"/>
</dbReference>
<reference evidence="2 3" key="1">
    <citation type="submission" date="2007-11" db="EMBL/GenBank/DDBJ databases">
        <authorList>
            <person name="Wagner-Dobler I."/>
            <person name="Ferriera S."/>
            <person name="Johnson J."/>
            <person name="Kravitz S."/>
            <person name="Beeson K."/>
            <person name="Sutton G."/>
            <person name="Rogers Y.-H."/>
            <person name="Friedman R."/>
            <person name="Frazier M."/>
            <person name="Venter J.C."/>
        </authorList>
    </citation>
    <scope>NUCLEOTIDE SEQUENCE [LARGE SCALE GENOMIC DNA]</scope>
    <source>
        <strain evidence="2 3">HEL-45</strain>
    </source>
</reference>
<evidence type="ECO:0000313" key="3">
    <source>
        <dbReference type="Proteomes" id="UP000003257"/>
    </source>
</evidence>
<dbReference type="RefSeq" id="WP_007121078.1">
    <property type="nucleotide sequence ID" value="NZ_ABID01000022.1"/>
</dbReference>
<organism evidence="2 3">
    <name type="scientific">Sulfitobacter indolifex HEL-45</name>
    <dbReference type="NCBI Taxonomy" id="391624"/>
    <lineage>
        <taxon>Bacteria</taxon>
        <taxon>Pseudomonadati</taxon>
        <taxon>Pseudomonadota</taxon>
        <taxon>Alphaproteobacteria</taxon>
        <taxon>Rhodobacterales</taxon>
        <taxon>Roseobacteraceae</taxon>
        <taxon>Sulfitobacter</taxon>
    </lineage>
</organism>
<accession>A0ABP2D538</accession>
<gene>
    <name evidence="2" type="ORF">OIHEL45_20581</name>
</gene>
<dbReference type="EMBL" id="ABID01000022">
    <property type="protein sequence ID" value="EDQ03349.1"/>
    <property type="molecule type" value="Genomic_DNA"/>
</dbReference>
<proteinExistence type="predicted"/>
<name>A0ABP2D538_9RHOB</name>
<sequence>MLDKFTEIISHLIGIFHTTVEAERLRDAYEDFKYQQLHSELDDLEASPIHFDLRYTLKDFDPELKYTPPSYETPFKIWQANADPINLQDPYVAGQMNAFPELYIEQGYSSFFPAARPLLVLEPPGSVVTVSVQSAWMEDNDLLRMNSVYAEFKDPSVYIAALAGLQEAAQFLGVLTVEATLDFNGSDAASFITLHGLMAQTDDTSRLGEKVVVLHGSEAYGMFVGGEPVDALPLLEDVMPELLQADDDAEDEDSGTSSNVRTSDLDLPPEVNTQAPDDGERIQDKDPFEGLNAPSGEAEFFGLDDGHQVVTGGNMMLNEVVMNVSWLDAPVISVMGDVVELNLISQVNVLAEHATFNGVIQDSLSATFNIAMMSYTSQFAGAETSEGASENAGENNDDIYTELPKNWAITRIEGDVLTVNWVQQYSFMTDNDRADVQISGANTYISLGENLIVNLASLAEIGYGYDLIMIGGNLITVNQISQMNVMLDYDSITAAGATPFGISVSGNLLFNGASISTVGINTYGAMTENFAAAGKAFANGAQTIDRDVAHDGVFAGDDLLTVLYIAGDFKTINWVEQTNIMGDSDQVHLALDAFTAKTGMLAKLHTGSNAEINSAAINVYGADSEVRVQGDVYSDALLYQAEFIDTTSNPTGVYMPALANEAVLFLADGMITNPSHSSDDPGIVPTSPESMASSDLMQTMLA</sequence>
<keyword evidence="3" id="KW-1185">Reference proteome</keyword>